<comment type="subcellular location">
    <subcellularLocation>
        <location evidence="1">Membrane</location>
        <topology evidence="1">Multi-pass membrane protein</topology>
    </subcellularLocation>
</comment>
<keyword evidence="9" id="KW-1185">Reference proteome</keyword>
<evidence type="ECO:0000256" key="2">
    <source>
        <dbReference type="ARBA" id="ARBA00007322"/>
    </source>
</evidence>
<dbReference type="GeneID" id="28999300"/>
<dbReference type="GO" id="GO:0016020">
    <property type="term" value="C:membrane"/>
    <property type="evidence" value="ECO:0007669"/>
    <property type="project" value="UniProtKB-SubCell"/>
</dbReference>
<evidence type="ECO:0000256" key="1">
    <source>
        <dbReference type="ARBA" id="ARBA00004141"/>
    </source>
</evidence>
<dbReference type="OrthoDB" id="5581259at2759"/>
<dbReference type="InParanoid" id="A0A162UG19"/>
<reference evidence="9" key="1">
    <citation type="submission" date="2015-06" db="EMBL/GenBank/DDBJ databases">
        <title>Expansion of signal transduction pathways in fungi by whole-genome duplication.</title>
        <authorList>
            <consortium name="DOE Joint Genome Institute"/>
            <person name="Corrochano L.M."/>
            <person name="Kuo A."/>
            <person name="Marcet-Houben M."/>
            <person name="Polaino S."/>
            <person name="Salamov A."/>
            <person name="Villalobos J.M."/>
            <person name="Alvarez M.I."/>
            <person name="Avalos J."/>
            <person name="Benito E.P."/>
            <person name="Benoit I."/>
            <person name="Burger G."/>
            <person name="Camino L.P."/>
            <person name="Canovas D."/>
            <person name="Cerda-Olmedo E."/>
            <person name="Cheng J.-F."/>
            <person name="Dominguez A."/>
            <person name="Elias M."/>
            <person name="Eslava A.P."/>
            <person name="Glaser F."/>
            <person name="Grimwood J."/>
            <person name="Gutierrez G."/>
            <person name="Heitman J."/>
            <person name="Henrissat B."/>
            <person name="Iturriaga E.A."/>
            <person name="Lang B.F."/>
            <person name="Lavin J.L."/>
            <person name="Lee S."/>
            <person name="Li W."/>
            <person name="Lindquist E."/>
            <person name="Lopez-Garcia S."/>
            <person name="Luque E.M."/>
            <person name="Marcos A.T."/>
            <person name="Martin J."/>
            <person name="McCluskey K."/>
            <person name="Medina H.R."/>
            <person name="Miralles-Duran A."/>
            <person name="Miyazaki A."/>
            <person name="Munoz-Torres E."/>
            <person name="Oguiza J.A."/>
            <person name="Ohm R."/>
            <person name="Olmedo M."/>
            <person name="Orejas M."/>
            <person name="Ortiz-Castellanos L."/>
            <person name="Pisabarro A.G."/>
            <person name="Rodriguez-Romero J."/>
            <person name="Ruiz-Herrera J."/>
            <person name="Ruiz-Vazquez R."/>
            <person name="Sanz C."/>
            <person name="Schackwitz W."/>
            <person name="Schmutz J."/>
            <person name="Shahriari M."/>
            <person name="Shelest E."/>
            <person name="Silva-Franco F."/>
            <person name="Soanes D."/>
            <person name="Syed K."/>
            <person name="Tagua V.G."/>
            <person name="Talbot N.J."/>
            <person name="Thon M."/>
            <person name="De vries R.P."/>
            <person name="Wiebenga A."/>
            <person name="Yadav J.S."/>
            <person name="Braun E.L."/>
            <person name="Baker S."/>
            <person name="Garre V."/>
            <person name="Horwitz B."/>
            <person name="Torres-Martinez S."/>
            <person name="Idnurm A."/>
            <person name="Herrera-Estrella A."/>
            <person name="Gabaldon T."/>
            <person name="Grigoriev I.V."/>
        </authorList>
    </citation>
    <scope>NUCLEOTIDE SEQUENCE [LARGE SCALE GENOMIC DNA]</scope>
    <source>
        <strain evidence="9">NRRL 1555(-)</strain>
    </source>
</reference>
<protein>
    <submittedName>
        <fullName evidence="8">Uncharacterized protein</fullName>
    </submittedName>
</protein>
<evidence type="ECO:0000313" key="9">
    <source>
        <dbReference type="Proteomes" id="UP000077315"/>
    </source>
</evidence>
<evidence type="ECO:0000256" key="5">
    <source>
        <dbReference type="ARBA" id="ARBA00023136"/>
    </source>
</evidence>
<organism evidence="8 9">
    <name type="scientific">Phycomyces blakesleeanus (strain ATCC 8743b / DSM 1359 / FGSC 10004 / NBRC 33097 / NRRL 1555)</name>
    <dbReference type="NCBI Taxonomy" id="763407"/>
    <lineage>
        <taxon>Eukaryota</taxon>
        <taxon>Fungi</taxon>
        <taxon>Fungi incertae sedis</taxon>
        <taxon>Mucoromycota</taxon>
        <taxon>Mucoromycotina</taxon>
        <taxon>Mucoromycetes</taxon>
        <taxon>Mucorales</taxon>
        <taxon>Phycomycetaceae</taxon>
        <taxon>Phycomyces</taxon>
    </lineage>
</organism>
<dbReference type="FunCoup" id="A0A162UG19">
    <property type="interactions" value="206"/>
</dbReference>
<evidence type="ECO:0000256" key="7">
    <source>
        <dbReference type="SAM" id="Phobius"/>
    </source>
</evidence>
<feature type="transmembrane region" description="Helical" evidence="7">
    <location>
        <begin position="48"/>
        <end position="67"/>
    </location>
</feature>
<evidence type="ECO:0000256" key="4">
    <source>
        <dbReference type="ARBA" id="ARBA00022989"/>
    </source>
</evidence>
<dbReference type="Proteomes" id="UP000077315">
    <property type="component" value="Unassembled WGS sequence"/>
</dbReference>
<dbReference type="PANTHER" id="PTHR12703">
    <property type="entry name" value="TRANSMEMBRANE PROTEIN 33"/>
    <property type="match status" value="1"/>
</dbReference>
<keyword evidence="3 7" id="KW-0812">Transmembrane</keyword>
<dbReference type="InterPro" id="IPR005344">
    <property type="entry name" value="TMEM33/Pom33"/>
</dbReference>
<feature type="transmembrane region" description="Helical" evidence="7">
    <location>
        <begin position="18"/>
        <end position="41"/>
    </location>
</feature>
<dbReference type="GO" id="GO:0071786">
    <property type="term" value="P:endoplasmic reticulum tubular network organization"/>
    <property type="evidence" value="ECO:0007669"/>
    <property type="project" value="TreeGrafter"/>
</dbReference>
<gene>
    <name evidence="8" type="ORF">PHYBLDRAFT_180978</name>
</gene>
<evidence type="ECO:0000256" key="6">
    <source>
        <dbReference type="SAM" id="MobiDB-lite"/>
    </source>
</evidence>
<feature type="compositionally biased region" description="Polar residues" evidence="6">
    <location>
        <begin position="139"/>
        <end position="153"/>
    </location>
</feature>
<dbReference type="STRING" id="763407.A0A162UG19"/>
<dbReference type="VEuPathDB" id="FungiDB:PHYBLDRAFT_180978"/>
<comment type="similarity">
    <text evidence="2">Belongs to the PER33/POM33 family.</text>
</comment>
<dbReference type="RefSeq" id="XP_018292963.1">
    <property type="nucleotide sequence ID" value="XM_018438394.1"/>
</dbReference>
<dbReference type="GO" id="GO:0005783">
    <property type="term" value="C:endoplasmic reticulum"/>
    <property type="evidence" value="ECO:0007669"/>
    <property type="project" value="TreeGrafter"/>
</dbReference>
<proteinExistence type="inferred from homology"/>
<dbReference type="GO" id="GO:0061024">
    <property type="term" value="P:membrane organization"/>
    <property type="evidence" value="ECO:0007669"/>
    <property type="project" value="TreeGrafter"/>
</dbReference>
<dbReference type="PANTHER" id="PTHR12703:SF4">
    <property type="entry name" value="TRANSMEMBRANE PROTEIN 33"/>
    <property type="match status" value="1"/>
</dbReference>
<dbReference type="AlphaFoldDB" id="A0A162UG19"/>
<name>A0A162UG19_PHYB8</name>
<feature type="transmembrane region" description="Helical" evidence="7">
    <location>
        <begin position="192"/>
        <end position="211"/>
    </location>
</feature>
<dbReference type="InterPro" id="IPR051645">
    <property type="entry name" value="PER33/POM33_regulator"/>
</dbReference>
<dbReference type="EMBL" id="KV440978">
    <property type="protein sequence ID" value="OAD74923.1"/>
    <property type="molecule type" value="Genomic_DNA"/>
</dbReference>
<dbReference type="Pfam" id="PF03661">
    <property type="entry name" value="TMEM33_Pom33"/>
    <property type="match status" value="1"/>
</dbReference>
<evidence type="ECO:0000313" key="8">
    <source>
        <dbReference type="EMBL" id="OAD74923.1"/>
    </source>
</evidence>
<keyword evidence="4 7" id="KW-1133">Transmembrane helix</keyword>
<sequence>MASTTTPSLADLFKTLQFAWFIGHVLTLFGSVFYVLSLIIFRSSIFAYTLAYAGALVSYAVVLYKTYGSPKLTADYGRRLSTDENTYYLVLSLLWLSQPPMAVTLIPFVTFSAFHVLGYLRTTLLPVLLAEQQQHKQPHQTGSSSNASGSQTGAEPWQTKTQQQIKTWTDTNYGPAMRFVAQVEVVGVMGRLLLGVFSLRFLPIFLFAQFLRSRYHLSTYTRMSFSDLASNLNRVLLPPTASSKVPLLVSKVYTNVRDMLIRFATNTTPAAATTPTPATTSTSTTN</sequence>
<keyword evidence="5 7" id="KW-0472">Membrane</keyword>
<feature type="transmembrane region" description="Helical" evidence="7">
    <location>
        <begin position="87"/>
        <end position="111"/>
    </location>
</feature>
<feature type="region of interest" description="Disordered" evidence="6">
    <location>
        <begin position="136"/>
        <end position="161"/>
    </location>
</feature>
<evidence type="ECO:0000256" key="3">
    <source>
        <dbReference type="ARBA" id="ARBA00022692"/>
    </source>
</evidence>
<accession>A0A162UG19</accession>